<feature type="transmembrane region" description="Helical" evidence="8">
    <location>
        <begin position="21"/>
        <end position="39"/>
    </location>
</feature>
<feature type="transmembrane region" description="Helical" evidence="8">
    <location>
        <begin position="166"/>
        <end position="187"/>
    </location>
</feature>
<evidence type="ECO:0000313" key="9">
    <source>
        <dbReference type="EMBL" id="SDZ93747.1"/>
    </source>
</evidence>
<protein>
    <recommendedName>
        <fullName evidence="11">DUF2029 domain-containing protein</fullName>
    </recommendedName>
</protein>
<dbReference type="EMBL" id="FNRF01000001">
    <property type="protein sequence ID" value="SDZ93747.1"/>
    <property type="molecule type" value="Genomic_DNA"/>
</dbReference>
<proteinExistence type="inferred from homology"/>
<accession>A0A1H3X2Y2</accession>
<keyword evidence="5 8" id="KW-1133">Transmembrane helix</keyword>
<evidence type="ECO:0000313" key="10">
    <source>
        <dbReference type="Proteomes" id="UP000182257"/>
    </source>
</evidence>
<organism evidence="9 10">
    <name type="scientific">Xylanibacter ruminicola</name>
    <name type="common">Prevotella ruminicola</name>
    <dbReference type="NCBI Taxonomy" id="839"/>
    <lineage>
        <taxon>Bacteria</taxon>
        <taxon>Pseudomonadati</taxon>
        <taxon>Bacteroidota</taxon>
        <taxon>Bacteroidia</taxon>
        <taxon>Bacteroidales</taxon>
        <taxon>Prevotellaceae</taxon>
        <taxon>Xylanibacter</taxon>
    </lineage>
</organism>
<keyword evidence="3" id="KW-0808">Transferase</keyword>
<keyword evidence="2" id="KW-1003">Cell membrane</keyword>
<keyword evidence="4 8" id="KW-0812">Transmembrane</keyword>
<evidence type="ECO:0000256" key="5">
    <source>
        <dbReference type="ARBA" id="ARBA00022989"/>
    </source>
</evidence>
<dbReference type="InterPro" id="IPR018584">
    <property type="entry name" value="GT87"/>
</dbReference>
<dbReference type="GO" id="GO:0005886">
    <property type="term" value="C:plasma membrane"/>
    <property type="evidence" value="ECO:0007669"/>
    <property type="project" value="UniProtKB-SubCell"/>
</dbReference>
<comment type="subcellular location">
    <subcellularLocation>
        <location evidence="1">Cell membrane</location>
        <topology evidence="1">Multi-pass membrane protein</topology>
    </subcellularLocation>
</comment>
<evidence type="ECO:0000256" key="7">
    <source>
        <dbReference type="ARBA" id="ARBA00024033"/>
    </source>
</evidence>
<evidence type="ECO:0000256" key="6">
    <source>
        <dbReference type="ARBA" id="ARBA00023136"/>
    </source>
</evidence>
<evidence type="ECO:0000256" key="3">
    <source>
        <dbReference type="ARBA" id="ARBA00022679"/>
    </source>
</evidence>
<feature type="transmembrane region" description="Helical" evidence="8">
    <location>
        <begin position="309"/>
        <end position="327"/>
    </location>
</feature>
<evidence type="ECO:0000256" key="1">
    <source>
        <dbReference type="ARBA" id="ARBA00004651"/>
    </source>
</evidence>
<evidence type="ECO:0000256" key="2">
    <source>
        <dbReference type="ARBA" id="ARBA00022475"/>
    </source>
</evidence>
<feature type="transmembrane region" description="Helical" evidence="8">
    <location>
        <begin position="90"/>
        <end position="111"/>
    </location>
</feature>
<reference evidence="9 10" key="1">
    <citation type="submission" date="2016-10" db="EMBL/GenBank/DDBJ databases">
        <authorList>
            <person name="de Groot N.N."/>
        </authorList>
    </citation>
    <scope>NUCLEOTIDE SEQUENCE [LARGE SCALE GENOMIC DNA]</scope>
    <source>
        <strain evidence="9 10">D31d</strain>
    </source>
</reference>
<dbReference type="Proteomes" id="UP000182257">
    <property type="component" value="Unassembled WGS sequence"/>
</dbReference>
<evidence type="ECO:0000256" key="4">
    <source>
        <dbReference type="ARBA" id="ARBA00022692"/>
    </source>
</evidence>
<evidence type="ECO:0000256" key="8">
    <source>
        <dbReference type="SAM" id="Phobius"/>
    </source>
</evidence>
<feature type="transmembrane region" description="Helical" evidence="8">
    <location>
        <begin position="123"/>
        <end position="154"/>
    </location>
</feature>
<dbReference type="AlphaFoldDB" id="A0A1H3X2Y2"/>
<gene>
    <name evidence="9" type="ORF">SAMN05216462_0046</name>
</gene>
<name>A0A1H3X2Y2_XYLRU</name>
<evidence type="ECO:0008006" key="11">
    <source>
        <dbReference type="Google" id="ProtNLM"/>
    </source>
</evidence>
<feature type="transmembrane region" description="Helical" evidence="8">
    <location>
        <begin position="194"/>
        <end position="215"/>
    </location>
</feature>
<sequence length="403" mass="46816">MIMKLSILTCKIKHYLADFRVVFFVWLIMAIVPWLRIWLKGKFDLDYSIFFHSFWHAWQQMPLYIIYPEDGNYFLYGPLFPLLMAPMAVLPYQLGRLIWMLLITFVPYYSIRKSFFTRSQQLFILWFVAVEAYTCILDSESNSLILACILFTYYLTQKQKDCWAAFLIALGTVTKIYGIAGLAFFPFSHNKRQFLGWFVAWMVILTVLPMFVFGFDYVCGQYGAWYDVLVHKNDLNQFAAGQNISLLGMVRKISGIASYNDIWLILPGAILFALPYLRLDQYRHQGFRLAAVASALMTIVLFSTGSESYSYIIAMPGVAIWYLTSPWQRNRCDLALIIFAFIITSMSPSDLFPKVVWSQLIKPYSLKALPVAIIWFKLIYEMLTKDYALATAQIMRTQANVMQ</sequence>
<comment type="similarity">
    <text evidence="7">Belongs to the glycosyltransferase 87 family.</text>
</comment>
<dbReference type="GO" id="GO:0016758">
    <property type="term" value="F:hexosyltransferase activity"/>
    <property type="evidence" value="ECO:0007669"/>
    <property type="project" value="InterPro"/>
</dbReference>
<dbReference type="Pfam" id="PF09594">
    <property type="entry name" value="GT87"/>
    <property type="match status" value="1"/>
</dbReference>
<feature type="transmembrane region" description="Helical" evidence="8">
    <location>
        <begin position="262"/>
        <end position="279"/>
    </location>
</feature>
<keyword evidence="6 8" id="KW-0472">Membrane</keyword>
<feature type="transmembrane region" description="Helical" evidence="8">
    <location>
        <begin position="334"/>
        <end position="352"/>
    </location>
</feature>